<evidence type="ECO:0000313" key="2">
    <source>
        <dbReference type="Proteomes" id="UP000265520"/>
    </source>
</evidence>
<name>A0A392VNA2_9FABA</name>
<feature type="non-terminal residue" evidence="1">
    <location>
        <position position="1"/>
    </location>
</feature>
<reference evidence="1 2" key="1">
    <citation type="journal article" date="2018" name="Front. Plant Sci.">
        <title>Red Clover (Trifolium pratense) and Zigzag Clover (T. medium) - A Picture of Genomic Similarities and Differences.</title>
        <authorList>
            <person name="Dluhosova J."/>
            <person name="Istvanek J."/>
            <person name="Nedelnik J."/>
            <person name="Repkova J."/>
        </authorList>
    </citation>
    <scope>NUCLEOTIDE SEQUENCE [LARGE SCALE GENOMIC DNA]</scope>
    <source>
        <strain evidence="2">cv. 10/8</strain>
        <tissue evidence="1">Leaf</tissue>
    </source>
</reference>
<dbReference type="AlphaFoldDB" id="A0A392VNA2"/>
<organism evidence="1 2">
    <name type="scientific">Trifolium medium</name>
    <dbReference type="NCBI Taxonomy" id="97028"/>
    <lineage>
        <taxon>Eukaryota</taxon>
        <taxon>Viridiplantae</taxon>
        <taxon>Streptophyta</taxon>
        <taxon>Embryophyta</taxon>
        <taxon>Tracheophyta</taxon>
        <taxon>Spermatophyta</taxon>
        <taxon>Magnoliopsida</taxon>
        <taxon>eudicotyledons</taxon>
        <taxon>Gunneridae</taxon>
        <taxon>Pentapetalae</taxon>
        <taxon>rosids</taxon>
        <taxon>fabids</taxon>
        <taxon>Fabales</taxon>
        <taxon>Fabaceae</taxon>
        <taxon>Papilionoideae</taxon>
        <taxon>50 kb inversion clade</taxon>
        <taxon>NPAAA clade</taxon>
        <taxon>Hologalegina</taxon>
        <taxon>IRL clade</taxon>
        <taxon>Trifolieae</taxon>
        <taxon>Trifolium</taxon>
    </lineage>
</organism>
<sequence>VWNKVEEGERLKRTGYEGDEKS</sequence>
<protein>
    <submittedName>
        <fullName evidence="1">Uncharacterized protein</fullName>
    </submittedName>
</protein>
<dbReference type="EMBL" id="LXQA011178059">
    <property type="protein sequence ID" value="MCI87890.1"/>
    <property type="molecule type" value="Genomic_DNA"/>
</dbReference>
<accession>A0A392VNA2</accession>
<evidence type="ECO:0000313" key="1">
    <source>
        <dbReference type="EMBL" id="MCI87890.1"/>
    </source>
</evidence>
<dbReference type="Proteomes" id="UP000265520">
    <property type="component" value="Unassembled WGS sequence"/>
</dbReference>
<proteinExistence type="predicted"/>
<keyword evidence="2" id="KW-1185">Reference proteome</keyword>
<comment type="caution">
    <text evidence="1">The sequence shown here is derived from an EMBL/GenBank/DDBJ whole genome shotgun (WGS) entry which is preliminary data.</text>
</comment>